<dbReference type="InterPro" id="IPR013783">
    <property type="entry name" value="Ig-like_fold"/>
</dbReference>
<feature type="chain" id="PRO_5024400294" evidence="1">
    <location>
        <begin position="32"/>
        <end position="1473"/>
    </location>
</feature>
<evidence type="ECO:0000313" key="6">
    <source>
        <dbReference type="EMBL" id="GES14794.1"/>
    </source>
</evidence>
<comment type="caution">
    <text evidence="6">The sequence shown here is derived from an EMBL/GenBank/DDBJ whole genome shotgun (WGS) entry which is preliminary data.</text>
</comment>
<proteinExistence type="predicted"/>
<protein>
    <submittedName>
        <fullName evidence="6">Uncharacterized protein</fullName>
    </submittedName>
</protein>
<dbReference type="SUPFAM" id="SSF49899">
    <property type="entry name" value="Concanavalin A-like lectins/glucanases"/>
    <property type="match status" value="1"/>
</dbReference>
<dbReference type="Pfam" id="PF22124">
    <property type="entry name" value="Glyco_hydro_95_cat"/>
    <property type="match status" value="1"/>
</dbReference>
<dbReference type="InterPro" id="IPR027414">
    <property type="entry name" value="GH95_N_dom"/>
</dbReference>
<dbReference type="Pfam" id="PF22888">
    <property type="entry name" value="FIMAH"/>
    <property type="match status" value="1"/>
</dbReference>
<name>A0A5M3X0Y9_9ACTN</name>
<feature type="signal peptide" evidence="1">
    <location>
        <begin position="1"/>
        <end position="31"/>
    </location>
</feature>
<keyword evidence="1" id="KW-0732">Signal</keyword>
<feature type="domain" description="FIMAH" evidence="5">
    <location>
        <begin position="1385"/>
        <end position="1464"/>
    </location>
</feature>
<dbReference type="NCBIfam" id="NF047446">
    <property type="entry name" value="barrel_OmpL47"/>
    <property type="match status" value="2"/>
</dbReference>
<evidence type="ECO:0000259" key="4">
    <source>
        <dbReference type="Pfam" id="PF22124"/>
    </source>
</evidence>
<keyword evidence="7" id="KW-1185">Reference proteome</keyword>
<dbReference type="InterPro" id="IPR013320">
    <property type="entry name" value="ConA-like_dom_sf"/>
</dbReference>
<evidence type="ECO:0000259" key="5">
    <source>
        <dbReference type="Pfam" id="PF22888"/>
    </source>
</evidence>
<feature type="domain" description="Glycosyl hydrolase family 95 N-terminal" evidence="2">
    <location>
        <begin position="48"/>
        <end position="286"/>
    </location>
</feature>
<dbReference type="Gene3D" id="2.60.40.10">
    <property type="entry name" value="Immunoglobulins"/>
    <property type="match status" value="1"/>
</dbReference>
<evidence type="ECO:0000256" key="1">
    <source>
        <dbReference type="SAM" id="SignalP"/>
    </source>
</evidence>
<dbReference type="Gene3D" id="2.60.120.200">
    <property type="match status" value="1"/>
</dbReference>
<dbReference type="InterPro" id="IPR012341">
    <property type="entry name" value="6hp_glycosidase-like_sf"/>
</dbReference>
<evidence type="ECO:0000259" key="2">
    <source>
        <dbReference type="Pfam" id="PF14498"/>
    </source>
</evidence>
<dbReference type="GO" id="GO:0005975">
    <property type="term" value="P:carbohydrate metabolic process"/>
    <property type="evidence" value="ECO:0007669"/>
    <property type="project" value="InterPro"/>
</dbReference>
<dbReference type="InterPro" id="IPR008928">
    <property type="entry name" value="6-hairpin_glycosidase_sf"/>
</dbReference>
<dbReference type="GO" id="GO:0004560">
    <property type="term" value="F:alpha-L-fucosidase activity"/>
    <property type="evidence" value="ECO:0007669"/>
    <property type="project" value="TreeGrafter"/>
</dbReference>
<dbReference type="PANTHER" id="PTHR31084">
    <property type="entry name" value="ALPHA-L-FUCOSIDASE 2"/>
    <property type="match status" value="1"/>
</dbReference>
<dbReference type="InterPro" id="IPR054363">
    <property type="entry name" value="GH95_cat"/>
</dbReference>
<dbReference type="InterPro" id="IPR058094">
    <property type="entry name" value="Ig-like_OmpL47-like"/>
</dbReference>
<dbReference type="InterPro" id="IPR054470">
    <property type="entry name" value="FIMAH_dom"/>
</dbReference>
<dbReference type="Pfam" id="PF21307">
    <property type="entry name" value="Glyco_hydro_95_C"/>
    <property type="match status" value="1"/>
</dbReference>
<organism evidence="6 7">
    <name type="scientific">Acrocarpospora macrocephala</name>
    <dbReference type="NCBI Taxonomy" id="150177"/>
    <lineage>
        <taxon>Bacteria</taxon>
        <taxon>Bacillati</taxon>
        <taxon>Actinomycetota</taxon>
        <taxon>Actinomycetes</taxon>
        <taxon>Streptosporangiales</taxon>
        <taxon>Streptosporangiaceae</taxon>
        <taxon>Acrocarpospora</taxon>
    </lineage>
</organism>
<evidence type="ECO:0000259" key="3">
    <source>
        <dbReference type="Pfam" id="PF21307"/>
    </source>
</evidence>
<dbReference type="Pfam" id="PF14498">
    <property type="entry name" value="Glyco_hyd_65N_2"/>
    <property type="match status" value="1"/>
</dbReference>
<dbReference type="EMBL" id="BLAE01000064">
    <property type="protein sequence ID" value="GES14794.1"/>
    <property type="molecule type" value="Genomic_DNA"/>
</dbReference>
<feature type="domain" description="Glycosyl hydrolase family 95 catalytic" evidence="4">
    <location>
        <begin position="311"/>
        <end position="704"/>
    </location>
</feature>
<dbReference type="InterPro" id="IPR049053">
    <property type="entry name" value="AFCA-like_C"/>
</dbReference>
<dbReference type="SUPFAM" id="SSF48208">
    <property type="entry name" value="Six-hairpin glycosidases"/>
    <property type="match status" value="1"/>
</dbReference>
<feature type="domain" description="Alpha fucosidase A-like C-terminal" evidence="3">
    <location>
        <begin position="706"/>
        <end position="802"/>
    </location>
</feature>
<dbReference type="PANTHER" id="PTHR31084:SF19">
    <property type="entry name" value="GLYCOSYL HYDROLASE FAMILY 95 N-TERMINAL DOMAIN-CONTAINING PROTEIN"/>
    <property type="match status" value="1"/>
</dbReference>
<reference evidence="6 7" key="1">
    <citation type="submission" date="2019-10" db="EMBL/GenBank/DDBJ databases">
        <title>Whole genome shotgun sequence of Acrocarpospora macrocephala NBRC 16266.</title>
        <authorList>
            <person name="Ichikawa N."/>
            <person name="Kimura A."/>
            <person name="Kitahashi Y."/>
            <person name="Komaki H."/>
            <person name="Oguchi A."/>
        </authorList>
    </citation>
    <scope>NUCLEOTIDE SEQUENCE [LARGE SCALE GENOMIC DNA]</scope>
    <source>
        <strain evidence="6 7">NBRC 16266</strain>
    </source>
</reference>
<dbReference type="Gene3D" id="3.30.1920.20">
    <property type="match status" value="1"/>
</dbReference>
<dbReference type="Pfam" id="PF13385">
    <property type="entry name" value="Laminin_G_3"/>
    <property type="match status" value="1"/>
</dbReference>
<accession>A0A5M3X0Y9</accession>
<gene>
    <name evidence="6" type="ORF">Amac_083910</name>
</gene>
<evidence type="ECO:0000313" key="7">
    <source>
        <dbReference type="Proteomes" id="UP000331127"/>
    </source>
</evidence>
<sequence length="1473" mass="156120">MINSPQRRLGVALLAALALAVGLTIPVQAQADPEPAVAAAQTPDDLTLWYDKPATNWETQALPIGNGPLGAKVFGGVASEQIQFNEKTLWTGGPGQAGYDFGNWRTPRPGAIADVQAQIDRDGRVSPDTVAARLGQGKTGFGSYQTFGDLYLDIAGAPQSSTGYRRELSLRDAVAKVGYTADGVTYSREYFASNPGNVIVGRLAADQGGKISFTLRHTSPRNDKTVTAADGRLTIRGALTSNQLKFEAQVQVIAQGGSRVDAGDKITVTGADSAVFVLSAGTDYAGTYPTYRGEDPHAAVTGAVDAAAAKGYDQLKAAHLADYRELFDRVKLDLGGSTPTIPTDELRRNYTGGSALQDRALESLFFAYGRYLLIASSRENDILPANLQGVWNNVTNPPWDADYHVNINLQMNYWLAEQTNLHETTKPYDRYITAMVAPGRKTAQDMYGARGWVVNNETNPYGFTGLHNYPASFWFPEAAAWTTQHLYDTYRFTGDVTYLRETAYPAIKGAAEFWLDFLHTDPRDGKLVVSPSFSPENGQFSAGASMSQQIVREVFTNALASAKKLDVDQAFQDEVTAALSKLDPGIRIGSWGQLQEWKTDWDSPTDTHRHVSHLFALHPGNQLTAGTPEGEAAKVSLTARGDGGTGWSKAWKINFWARLLDGDHAHKMLAEQLKSSTLDNLWDTHPPFQIDGNFGATAGIAEMLVQSQHDVVHVLPALPSTWKDGSVTGLRARGDVTVDAAWKGGAPDTITVRPGKTGPLKVKSSIITGHYRVYDEQGDSVTPQRDGDVLSWEAQAGKAYTIENESAVTLKAPAAASPGVPFEAEVTVTAIRDREVPASDVTLTLPAGWTATPGSQHLPAASPGSPRTATFTVTPGPATGSRQAQIVAKVVGDSWQGSATAALALTPCFAPPTGSVLVAWNPTQGGTVTDYSGNDRHATVAGGTATYDTTAPTGSGLNLTGSTYMVTGNTLLGYLPEATFAAEVKIGGTGYRRLFDSQPSGNPGNDGVLIDVTPSNQLRFIGAGTGITLNTTLPTGRWIDLVVTLDRTGLVTVYVDGEQKATGQATSDGITGCTSRSLRFAADQGGGQRMTGAVDRAVIIAGKLTAAEARNWKQLADKFAPVTAATTTPAEPASGWFTSALLVTLSGADEAQGSGVDRTEFQLDGGAWTRYAEPVVITGDGSHTLAYRSADKAGNVEAAKTLAVKVDATAPVTTAEPAPANDGGWHADSVPVVLAATDATSGVAGTEYSLNGGAWTPYTETVTISGEGQHELRYRSTDKAGNVEEIKAVTVKIDDSAPTVLVTGVADGTTYGDSLDLEIAWEAIDSGSGVKSVTGTLDGEPFTSGTVQSLYKLALGEHTLTVTAVDNTGKQTVQTVTFSVWTSTDDVSALIDRFEAAGKLNATGAAKLQDRIAKVMVSEDKGRERDKKKIVKKLERFVETVNDPKIVSNPEVKTTLLRDANALITENGGTPQN</sequence>
<dbReference type="Gene3D" id="1.50.10.10">
    <property type="match status" value="1"/>
</dbReference>
<dbReference type="Proteomes" id="UP000331127">
    <property type="component" value="Unassembled WGS sequence"/>
</dbReference>